<evidence type="ECO:0000313" key="19">
    <source>
        <dbReference type="Proteomes" id="UP000283003"/>
    </source>
</evidence>
<evidence type="ECO:0000256" key="14">
    <source>
        <dbReference type="RuleBase" id="RU003357"/>
    </source>
</evidence>
<comment type="caution">
    <text evidence="18">The sequence shown here is derived from an EMBL/GenBank/DDBJ whole genome shotgun (WGS) entry which is preliminary data.</text>
</comment>
<evidence type="ECO:0000256" key="8">
    <source>
        <dbReference type="ARBA" id="ARBA00023065"/>
    </source>
</evidence>
<protein>
    <submittedName>
        <fullName evidence="18">TonB-dependent receptor</fullName>
    </submittedName>
</protein>
<evidence type="ECO:0000259" key="16">
    <source>
        <dbReference type="Pfam" id="PF00593"/>
    </source>
</evidence>
<dbReference type="InterPro" id="IPR012910">
    <property type="entry name" value="Plug_dom"/>
</dbReference>
<dbReference type="InterPro" id="IPR000531">
    <property type="entry name" value="Beta-barrel_TonB"/>
</dbReference>
<dbReference type="Gene3D" id="2.40.170.20">
    <property type="entry name" value="TonB-dependent receptor, beta-barrel domain"/>
    <property type="match status" value="1"/>
</dbReference>
<keyword evidence="2 12" id="KW-0813">Transport</keyword>
<evidence type="ECO:0000256" key="12">
    <source>
        <dbReference type="PROSITE-ProRule" id="PRU01360"/>
    </source>
</evidence>
<evidence type="ECO:0000256" key="9">
    <source>
        <dbReference type="ARBA" id="ARBA00023077"/>
    </source>
</evidence>
<dbReference type="GO" id="GO:0009279">
    <property type="term" value="C:cell outer membrane"/>
    <property type="evidence" value="ECO:0007669"/>
    <property type="project" value="UniProtKB-SubCell"/>
</dbReference>
<evidence type="ECO:0000256" key="13">
    <source>
        <dbReference type="PROSITE-ProRule" id="PRU10144"/>
    </source>
</evidence>
<dbReference type="SUPFAM" id="SSF56935">
    <property type="entry name" value="Porins"/>
    <property type="match status" value="1"/>
</dbReference>
<sequence>MQMNKKRFGKVLLLTSSLIGWAVPVRAQEQEAGAGSSPSAAETQAIITVVATRREQALQDVPLAVTAVGEDALRLNQVDTISDIGTLTPNMMTVAGTAGGAKSAPQFSLRGQSQQERGGLSDASVSVYLGDVAIARTQGLNQSLFDVRAVEVIRGPVGTLFGKNATGGAVIIRPNLPTTDGVEGSVGVTLAEFGTINGDATINVPLSDSAALRLGGAFATDDGYIFDETLNRNVNDTKTYSLRGSLLLRSGAVENVTMVNYFNEDDGGSGGFARFLNPNGSIAVLAGSRNYRPVPTLLAEQEARGDLRINNGVPEFNDVKTIDIQNTTTFDVNDSITFKNIFGWRKVDSHILVDLDGTEHPLLHTEIFDDSEQISNEFQLFGSSGDLDWIAGSYYFNETGDNNASSIILGTENGGIEASTMFVDGATNNRQKFDNTSVAIFAEGTYELLDGLSLTLGGRYTWDKREALILNRRINTRCGFTIDDDGDPTTPEINPGDGPNCRVDASGKFDAFTYNVALNYKPDTDTLLYASLRRGFRSGGFAARASAEVGLRRPFKPEFVRNIELGLKRDWHLGGAFLQTNVAIFHSKYTDVQRQAVDTTSNNPFTVVINAAEATIKGIEAEVVFRPVDRLQLSGFWGYTDASFDKFIDPFTGNDLSNQKFARVPKNNWRIAGTADLVRNADIGDISFTAAYSGRDSYLDSDNSVAPWGVIPSHAQLDLYLKGDNVAGSGFDVTLFAKNVTDTIAYQPLASVYTSLGFAAVVPGAPRQFGLQLRYDF</sequence>
<organism evidence="18 19">
    <name type="scientific">Croceicoccus ponticola</name>
    <dbReference type="NCBI Taxonomy" id="2217664"/>
    <lineage>
        <taxon>Bacteria</taxon>
        <taxon>Pseudomonadati</taxon>
        <taxon>Pseudomonadota</taxon>
        <taxon>Alphaproteobacteria</taxon>
        <taxon>Sphingomonadales</taxon>
        <taxon>Erythrobacteraceae</taxon>
        <taxon>Croceicoccus</taxon>
    </lineage>
</organism>
<dbReference type="InterPro" id="IPR039426">
    <property type="entry name" value="TonB-dep_rcpt-like"/>
</dbReference>
<comment type="subcellular location">
    <subcellularLocation>
        <location evidence="1 12">Cell outer membrane</location>
        <topology evidence="1 12">Multi-pass membrane protein</topology>
    </subcellularLocation>
</comment>
<evidence type="ECO:0000313" key="18">
    <source>
        <dbReference type="EMBL" id="RVQ69679.1"/>
    </source>
</evidence>
<evidence type="ECO:0000256" key="5">
    <source>
        <dbReference type="ARBA" id="ARBA00022692"/>
    </source>
</evidence>
<comment type="similarity">
    <text evidence="12 14">Belongs to the TonB-dependent receptor family.</text>
</comment>
<keyword evidence="7" id="KW-0408">Iron</keyword>
<keyword evidence="4" id="KW-0410">Iron transport</keyword>
<dbReference type="RefSeq" id="WP_127611866.1">
    <property type="nucleotide sequence ID" value="NZ_RXOL01000001.1"/>
</dbReference>
<evidence type="ECO:0000256" key="4">
    <source>
        <dbReference type="ARBA" id="ARBA00022496"/>
    </source>
</evidence>
<keyword evidence="6 15" id="KW-0732">Signal</keyword>
<dbReference type="InterPro" id="IPR010917">
    <property type="entry name" value="TonB_rcpt_CS"/>
</dbReference>
<proteinExistence type="inferred from homology"/>
<dbReference type="GO" id="GO:0006826">
    <property type="term" value="P:iron ion transport"/>
    <property type="evidence" value="ECO:0007669"/>
    <property type="project" value="UniProtKB-KW"/>
</dbReference>
<keyword evidence="11 12" id="KW-0998">Cell outer membrane</keyword>
<evidence type="ECO:0000256" key="3">
    <source>
        <dbReference type="ARBA" id="ARBA00022452"/>
    </source>
</evidence>
<gene>
    <name evidence="18" type="ORF">EKN06_05840</name>
</gene>
<keyword evidence="3 12" id="KW-1134">Transmembrane beta strand</keyword>
<dbReference type="PROSITE" id="PS01156">
    <property type="entry name" value="TONB_DEPENDENT_REC_2"/>
    <property type="match status" value="1"/>
</dbReference>
<keyword evidence="9 14" id="KW-0798">TonB box</keyword>
<dbReference type="Proteomes" id="UP000283003">
    <property type="component" value="Unassembled WGS sequence"/>
</dbReference>
<feature type="signal peptide" evidence="15">
    <location>
        <begin position="1"/>
        <end position="27"/>
    </location>
</feature>
<evidence type="ECO:0000256" key="7">
    <source>
        <dbReference type="ARBA" id="ARBA00023004"/>
    </source>
</evidence>
<evidence type="ECO:0000256" key="1">
    <source>
        <dbReference type="ARBA" id="ARBA00004571"/>
    </source>
</evidence>
<name>A0A437H258_9SPHN</name>
<dbReference type="PANTHER" id="PTHR32552:SF81">
    <property type="entry name" value="TONB-DEPENDENT OUTER MEMBRANE RECEPTOR"/>
    <property type="match status" value="1"/>
</dbReference>
<keyword evidence="8" id="KW-0406">Ion transport</keyword>
<evidence type="ECO:0000256" key="2">
    <source>
        <dbReference type="ARBA" id="ARBA00022448"/>
    </source>
</evidence>
<dbReference type="PANTHER" id="PTHR32552">
    <property type="entry name" value="FERRICHROME IRON RECEPTOR-RELATED"/>
    <property type="match status" value="1"/>
</dbReference>
<dbReference type="InterPro" id="IPR036942">
    <property type="entry name" value="Beta-barrel_TonB_sf"/>
</dbReference>
<dbReference type="EMBL" id="RXOL01000001">
    <property type="protein sequence ID" value="RVQ69679.1"/>
    <property type="molecule type" value="Genomic_DNA"/>
</dbReference>
<dbReference type="Pfam" id="PF00593">
    <property type="entry name" value="TonB_dep_Rec_b-barrel"/>
    <property type="match status" value="1"/>
</dbReference>
<dbReference type="OrthoDB" id="7177879at2"/>
<dbReference type="AlphaFoldDB" id="A0A437H258"/>
<keyword evidence="10 12" id="KW-0472">Membrane</keyword>
<dbReference type="PROSITE" id="PS52016">
    <property type="entry name" value="TONB_DEPENDENT_REC_3"/>
    <property type="match status" value="1"/>
</dbReference>
<feature type="chain" id="PRO_5019049092" evidence="15">
    <location>
        <begin position="28"/>
        <end position="777"/>
    </location>
</feature>
<dbReference type="Pfam" id="PF07715">
    <property type="entry name" value="Plug"/>
    <property type="match status" value="1"/>
</dbReference>
<evidence type="ECO:0000256" key="11">
    <source>
        <dbReference type="ARBA" id="ARBA00023237"/>
    </source>
</evidence>
<feature type="domain" description="TonB-dependent receptor plug" evidence="17">
    <location>
        <begin position="58"/>
        <end position="169"/>
    </location>
</feature>
<evidence type="ECO:0000259" key="17">
    <source>
        <dbReference type="Pfam" id="PF07715"/>
    </source>
</evidence>
<keyword evidence="18" id="KW-0675">Receptor</keyword>
<feature type="short sequence motif" description="TonB C-terminal box" evidence="13">
    <location>
        <begin position="760"/>
        <end position="777"/>
    </location>
</feature>
<reference evidence="18 19" key="1">
    <citation type="submission" date="2018-12" db="EMBL/GenBank/DDBJ databases">
        <title>Croceicoccus ponticola sp. nov., a lipolytic bacterium isolated from seawater.</title>
        <authorList>
            <person name="Yoon J.-H."/>
        </authorList>
    </citation>
    <scope>NUCLEOTIDE SEQUENCE [LARGE SCALE GENOMIC DNA]</scope>
    <source>
        <strain evidence="18 19">GM-16</strain>
    </source>
</reference>
<evidence type="ECO:0000256" key="15">
    <source>
        <dbReference type="SAM" id="SignalP"/>
    </source>
</evidence>
<keyword evidence="19" id="KW-1185">Reference proteome</keyword>
<feature type="domain" description="TonB-dependent receptor-like beta-barrel" evidence="16">
    <location>
        <begin position="290"/>
        <end position="740"/>
    </location>
</feature>
<evidence type="ECO:0000256" key="10">
    <source>
        <dbReference type="ARBA" id="ARBA00023136"/>
    </source>
</evidence>
<evidence type="ECO:0000256" key="6">
    <source>
        <dbReference type="ARBA" id="ARBA00022729"/>
    </source>
</evidence>
<accession>A0A437H258</accession>
<keyword evidence="5 12" id="KW-0812">Transmembrane</keyword>